<proteinExistence type="predicted"/>
<evidence type="ECO:0000256" key="4">
    <source>
        <dbReference type="ARBA" id="ARBA00022833"/>
    </source>
</evidence>
<dbReference type="EMBL" id="HG793130">
    <property type="protein sequence ID" value="CDK28859.1"/>
    <property type="molecule type" value="Genomic_DNA"/>
</dbReference>
<dbReference type="SMART" id="SM00401">
    <property type="entry name" value="ZnF_GATA"/>
    <property type="match status" value="1"/>
</dbReference>
<feature type="domain" description="GATA-type" evidence="8">
    <location>
        <begin position="164"/>
        <end position="217"/>
    </location>
</feature>
<dbReference type="GO" id="GO:0008270">
    <property type="term" value="F:zinc ion binding"/>
    <property type="evidence" value="ECO:0007669"/>
    <property type="project" value="UniProtKB-KW"/>
</dbReference>
<feature type="region of interest" description="Disordered" evidence="7">
    <location>
        <begin position="64"/>
        <end position="108"/>
    </location>
</feature>
<dbReference type="InterPro" id="IPR000679">
    <property type="entry name" value="Znf_GATA"/>
</dbReference>
<feature type="region of interest" description="Disordered" evidence="7">
    <location>
        <begin position="296"/>
        <end position="369"/>
    </location>
</feature>
<reference evidence="9" key="2">
    <citation type="submission" date="2014-02" db="EMBL/GenBank/DDBJ databases">
        <title>Complete DNA sequence of /Kuraishia capsulata/ illustrates novel genomic features among budding yeasts (/Saccharomycotina/).</title>
        <authorList>
            <person name="Morales L."/>
            <person name="Noel B."/>
            <person name="Porcel B."/>
            <person name="Marcet-Houben M."/>
            <person name="Hullo M-F."/>
            <person name="Sacerdot C."/>
            <person name="Tekaia F."/>
            <person name="Leh-Louis V."/>
            <person name="Despons L."/>
            <person name="Khanna V."/>
            <person name="Aury J-M."/>
            <person name="Barbe V."/>
            <person name="Couloux A."/>
            <person name="Labadie K."/>
            <person name="Pelletier E."/>
            <person name="Souciet J-L."/>
            <person name="Boekhout T."/>
            <person name="Gabaldon T."/>
            <person name="Wincker P."/>
            <person name="Dujon B."/>
        </authorList>
    </citation>
    <scope>NUCLEOTIDE SEQUENCE</scope>
    <source>
        <strain evidence="9">CBS 1993</strain>
    </source>
</reference>
<dbReference type="PANTHER" id="PTHR10071">
    <property type="entry name" value="TRANSCRIPTION FACTOR GATA FAMILY MEMBER"/>
    <property type="match status" value="1"/>
</dbReference>
<evidence type="ECO:0000256" key="1">
    <source>
        <dbReference type="ARBA" id="ARBA00004123"/>
    </source>
</evidence>
<dbReference type="InterPro" id="IPR039355">
    <property type="entry name" value="Transcription_factor_GATA"/>
</dbReference>
<dbReference type="FunFam" id="3.30.50.10:FF:000007">
    <property type="entry name" value="Nitrogen regulatory AreA, N-terminal"/>
    <property type="match status" value="1"/>
</dbReference>
<feature type="compositionally biased region" description="Polar residues" evidence="7">
    <location>
        <begin position="267"/>
        <end position="283"/>
    </location>
</feature>
<dbReference type="STRING" id="1382522.W6MQ47"/>
<sequence length="439" mass="48973">MDTASIWDIYANAKKLLQLYPRLENRFERQNSRKAQALQRSTHESAIEDDFLMLSPKSIESVSPLQSAKKPDFVPSSSQSHKNSQSSMITPLSLIDSPTSNSLPGSAPAEASGVYPKFITNLDMDLNQLWDVKFDNYDQRKPKKPDISTHSSSTSLQIPTAPISSRPNECSNCHTLKTPLWRRDATGNTLCNACGLFHKLHGTMRPLSLKTDVIKKRVSKRQQSTTVISASVPNSLVSSSLQRIPPAQLQIQPQPLPNFQQQHQREPSSGQTINHNSSVPNFQSFQFRQPSDLRYKNIPILPKPNTSPGSESNTPRDRRSSNLSLQFQREKSQQPVDAPSFKRRKSRIFNESQPSSPMDDSGYGLAPRSSSFHSRFAARPSVSRYGSIVSIDANPPTTASVVSSATSSFKSSTVISGFDVEDEKRNLNLDDLEWLRFDV</sequence>
<keyword evidence="10" id="KW-1185">Reference proteome</keyword>
<dbReference type="GeneID" id="34522237"/>
<evidence type="ECO:0000313" key="10">
    <source>
        <dbReference type="Proteomes" id="UP000019384"/>
    </source>
</evidence>
<feature type="region of interest" description="Disordered" evidence="7">
    <location>
        <begin position="140"/>
        <end position="164"/>
    </location>
</feature>
<dbReference type="CDD" id="cd00202">
    <property type="entry name" value="ZnF_GATA"/>
    <property type="match status" value="1"/>
</dbReference>
<dbReference type="PRINTS" id="PR00619">
    <property type="entry name" value="GATAZNFINGER"/>
</dbReference>
<feature type="compositionally biased region" description="Polar residues" evidence="7">
    <location>
        <begin position="148"/>
        <end position="164"/>
    </location>
</feature>
<keyword evidence="4" id="KW-0862">Zinc</keyword>
<reference evidence="9" key="1">
    <citation type="submission" date="2013-12" db="EMBL/GenBank/DDBJ databases">
        <authorList>
            <person name="Genoscope - CEA"/>
        </authorList>
    </citation>
    <scope>NUCLEOTIDE SEQUENCE</scope>
    <source>
        <strain evidence="9">CBS 1993</strain>
    </source>
</reference>
<dbReference type="Gene3D" id="3.30.50.10">
    <property type="entry name" value="Erythroid Transcription Factor GATA-1, subunit A"/>
    <property type="match status" value="1"/>
</dbReference>
<evidence type="ECO:0000256" key="5">
    <source>
        <dbReference type="ARBA" id="ARBA00023242"/>
    </source>
</evidence>
<dbReference type="GO" id="GO:0000978">
    <property type="term" value="F:RNA polymerase II cis-regulatory region sequence-specific DNA binding"/>
    <property type="evidence" value="ECO:0007669"/>
    <property type="project" value="TreeGrafter"/>
</dbReference>
<evidence type="ECO:0000256" key="7">
    <source>
        <dbReference type="SAM" id="MobiDB-lite"/>
    </source>
</evidence>
<feature type="compositionally biased region" description="Polar residues" evidence="7">
    <location>
        <begin position="304"/>
        <end position="313"/>
    </location>
</feature>
<dbReference type="Pfam" id="PF00320">
    <property type="entry name" value="GATA"/>
    <property type="match status" value="1"/>
</dbReference>
<dbReference type="SUPFAM" id="SSF57716">
    <property type="entry name" value="Glucocorticoid receptor-like (DNA-binding domain)"/>
    <property type="match status" value="1"/>
</dbReference>
<dbReference type="RefSeq" id="XP_022460849.1">
    <property type="nucleotide sequence ID" value="XM_022605970.1"/>
</dbReference>
<dbReference type="GO" id="GO:0000981">
    <property type="term" value="F:DNA-binding transcription factor activity, RNA polymerase II-specific"/>
    <property type="evidence" value="ECO:0007669"/>
    <property type="project" value="TreeGrafter"/>
</dbReference>
<keyword evidence="2" id="KW-0479">Metal-binding</keyword>
<dbReference type="Proteomes" id="UP000019384">
    <property type="component" value="Unassembled WGS sequence"/>
</dbReference>
<dbReference type="InterPro" id="IPR013088">
    <property type="entry name" value="Znf_NHR/GATA"/>
</dbReference>
<evidence type="ECO:0000256" key="6">
    <source>
        <dbReference type="PROSITE-ProRule" id="PRU00094"/>
    </source>
</evidence>
<evidence type="ECO:0000313" key="9">
    <source>
        <dbReference type="EMBL" id="CDK28859.1"/>
    </source>
</evidence>
<name>W6MQ47_9ASCO</name>
<organism evidence="9 10">
    <name type="scientific">Kuraishia capsulata CBS 1993</name>
    <dbReference type="NCBI Taxonomy" id="1382522"/>
    <lineage>
        <taxon>Eukaryota</taxon>
        <taxon>Fungi</taxon>
        <taxon>Dikarya</taxon>
        <taxon>Ascomycota</taxon>
        <taxon>Saccharomycotina</taxon>
        <taxon>Pichiomycetes</taxon>
        <taxon>Pichiales</taxon>
        <taxon>Pichiaceae</taxon>
        <taxon>Kuraishia</taxon>
    </lineage>
</organism>
<dbReference type="PROSITE" id="PS50114">
    <property type="entry name" value="GATA_ZN_FINGER_2"/>
    <property type="match status" value="1"/>
</dbReference>
<keyword evidence="3 6" id="KW-0863">Zinc-finger</keyword>
<evidence type="ECO:0000256" key="3">
    <source>
        <dbReference type="ARBA" id="ARBA00022771"/>
    </source>
</evidence>
<dbReference type="PROSITE" id="PS00344">
    <property type="entry name" value="GATA_ZN_FINGER_1"/>
    <property type="match status" value="1"/>
</dbReference>
<evidence type="ECO:0000256" key="2">
    <source>
        <dbReference type="ARBA" id="ARBA00022723"/>
    </source>
</evidence>
<dbReference type="GO" id="GO:0005634">
    <property type="term" value="C:nucleus"/>
    <property type="evidence" value="ECO:0007669"/>
    <property type="project" value="UniProtKB-SubCell"/>
</dbReference>
<dbReference type="GO" id="GO:0045944">
    <property type="term" value="P:positive regulation of transcription by RNA polymerase II"/>
    <property type="evidence" value="ECO:0007669"/>
    <property type="project" value="TreeGrafter"/>
</dbReference>
<evidence type="ECO:0000259" key="8">
    <source>
        <dbReference type="PROSITE" id="PS50114"/>
    </source>
</evidence>
<feature type="region of interest" description="Disordered" evidence="7">
    <location>
        <begin position="258"/>
        <end position="283"/>
    </location>
</feature>
<dbReference type="AlphaFoldDB" id="W6MQ47"/>
<keyword evidence="5" id="KW-0539">Nucleus</keyword>
<comment type="subcellular location">
    <subcellularLocation>
        <location evidence="1">Nucleus</location>
    </subcellularLocation>
</comment>
<accession>W6MQ47</accession>
<dbReference type="OrthoDB" id="515401at2759"/>
<dbReference type="HOGENOM" id="CLU_624141_0_0_1"/>
<dbReference type="GO" id="GO:0000122">
    <property type="term" value="P:negative regulation of transcription by RNA polymerase II"/>
    <property type="evidence" value="ECO:0007669"/>
    <property type="project" value="TreeGrafter"/>
</dbReference>
<feature type="compositionally biased region" description="Polar residues" evidence="7">
    <location>
        <begin position="349"/>
        <end position="358"/>
    </location>
</feature>
<dbReference type="PANTHER" id="PTHR10071:SF281">
    <property type="entry name" value="BOX A-BINDING FACTOR-RELATED"/>
    <property type="match status" value="1"/>
</dbReference>
<feature type="compositionally biased region" description="Low complexity" evidence="7">
    <location>
        <begin position="76"/>
        <end position="87"/>
    </location>
</feature>
<gene>
    <name evidence="9" type="ORF">KUCA_T00004844001</name>
</gene>
<protein>
    <recommendedName>
        <fullName evidence="8">GATA-type domain-containing protein</fullName>
    </recommendedName>
</protein>